<evidence type="ECO:0000256" key="1">
    <source>
        <dbReference type="SAM" id="MobiDB-lite"/>
    </source>
</evidence>
<name>A0ABN7IKX0_9BASI</name>
<protein>
    <recommendedName>
        <fullName evidence="4">DNRLRE domain-containing protein</fullName>
    </recommendedName>
</protein>
<gene>
    <name evidence="2" type="ORF">JKIAZH3_G5539</name>
</gene>
<sequence length="112" mass="12120">MYARWCLNNHDDGAPQPADLEKTTNTHAQNRLGNSGNAESQLWTLNQDLSVTATWVRPVSGGSFAQAPAKLFHNAAVDGFAIVNNLDNFVQNHPEAGALAVTFEFVPITTVN</sequence>
<reference evidence="2" key="1">
    <citation type="submission" date="2020-10" db="EMBL/GenBank/DDBJ databases">
        <authorList>
            <person name="Sedaghatjoo S."/>
        </authorList>
    </citation>
    <scope>NUCLEOTIDE SEQUENCE</scope>
    <source>
        <strain evidence="2">AZH3</strain>
    </source>
</reference>
<feature type="region of interest" description="Disordered" evidence="1">
    <location>
        <begin position="13"/>
        <end position="39"/>
    </location>
</feature>
<evidence type="ECO:0008006" key="4">
    <source>
        <dbReference type="Google" id="ProtNLM"/>
    </source>
</evidence>
<feature type="compositionally biased region" description="Basic and acidic residues" evidence="1">
    <location>
        <begin position="13"/>
        <end position="24"/>
    </location>
</feature>
<keyword evidence="3" id="KW-1185">Reference proteome</keyword>
<dbReference type="Proteomes" id="UP000836402">
    <property type="component" value="Unassembled WGS sequence"/>
</dbReference>
<feature type="compositionally biased region" description="Polar residues" evidence="1">
    <location>
        <begin position="25"/>
        <end position="39"/>
    </location>
</feature>
<comment type="caution">
    <text evidence="2">The sequence shown here is derived from an EMBL/GenBank/DDBJ whole genome shotgun (WGS) entry which is preliminary data.</text>
</comment>
<accession>A0ABN7IKX0</accession>
<organism evidence="2 3">
    <name type="scientific">Tilletia caries</name>
    <name type="common">wheat bunt fungus</name>
    <dbReference type="NCBI Taxonomy" id="13290"/>
    <lineage>
        <taxon>Eukaryota</taxon>
        <taxon>Fungi</taxon>
        <taxon>Dikarya</taxon>
        <taxon>Basidiomycota</taxon>
        <taxon>Ustilaginomycotina</taxon>
        <taxon>Exobasidiomycetes</taxon>
        <taxon>Tilletiales</taxon>
        <taxon>Tilletiaceae</taxon>
        <taxon>Tilletia</taxon>
    </lineage>
</organism>
<evidence type="ECO:0000313" key="3">
    <source>
        <dbReference type="Proteomes" id="UP000836402"/>
    </source>
</evidence>
<proteinExistence type="predicted"/>
<dbReference type="EMBL" id="CAJHJG010001041">
    <property type="protein sequence ID" value="CAD6908393.1"/>
    <property type="molecule type" value="Genomic_DNA"/>
</dbReference>
<evidence type="ECO:0000313" key="2">
    <source>
        <dbReference type="EMBL" id="CAD6908393.1"/>
    </source>
</evidence>